<dbReference type="VEuPathDB" id="TriTrypDB:BSAL_72690"/>
<protein>
    <submittedName>
        <fullName evidence="3">Uncharacterized protein</fullName>
    </submittedName>
</protein>
<feature type="region of interest" description="Disordered" evidence="2">
    <location>
        <begin position="332"/>
        <end position="424"/>
    </location>
</feature>
<dbReference type="EMBL" id="CYKH01000587">
    <property type="protein sequence ID" value="CUG06446.1"/>
    <property type="molecule type" value="Genomic_DNA"/>
</dbReference>
<gene>
    <name evidence="3" type="ORF">BSAL_72690</name>
</gene>
<keyword evidence="1" id="KW-0175">Coiled coil</keyword>
<evidence type="ECO:0000256" key="1">
    <source>
        <dbReference type="SAM" id="Coils"/>
    </source>
</evidence>
<feature type="compositionally biased region" description="Low complexity" evidence="2">
    <location>
        <begin position="386"/>
        <end position="424"/>
    </location>
</feature>
<feature type="coiled-coil region" evidence="1">
    <location>
        <begin position="57"/>
        <end position="91"/>
    </location>
</feature>
<name>A0A0S4IWQ1_BODSA</name>
<proteinExistence type="predicted"/>
<evidence type="ECO:0000313" key="4">
    <source>
        <dbReference type="Proteomes" id="UP000051952"/>
    </source>
</evidence>
<dbReference type="AlphaFoldDB" id="A0A0S4IWQ1"/>
<accession>A0A0S4IWQ1</accession>
<evidence type="ECO:0000313" key="3">
    <source>
        <dbReference type="EMBL" id="CUG06446.1"/>
    </source>
</evidence>
<sequence>MARHAQEMFRTTEQDDRYSVVSKGHADPTELSLSPLGHTRTRKVNLHVQPPGVQEFYDELNAKVSEAAILLNKFRANKQEVTTKLAALKKTEAHVASQEKHLAWMNEQAKWRSSQGPRNCPMKVHDEQSDLQQRVRELSETQRTLEKDITHQATRLGTLRDKVDETPAFEEELRQLKTEVAVLGLEDSSVQDEINANLRLLKRKDRLHTSASTRSTLPEMRDLDATKRVTQSKLSGHREQVRINEAAIQHRTIMIARLQQRLETIGDALLGDDTSNAHERVDATLLESLRKETEILTRDRIDNDARIAALDGDYDQLANRKRILQNALRVVEEEEGRRRKEHDKYTRLVDQQRDNQRASTDRTLHQLEDEVATLRSETGSQRRSRSNPSSSEQRQPSPDPAAIDTDVAVVVAPASTTAEPVATS</sequence>
<dbReference type="OrthoDB" id="271694at2759"/>
<organism evidence="3 4">
    <name type="scientific">Bodo saltans</name>
    <name type="common">Flagellated protozoan</name>
    <dbReference type="NCBI Taxonomy" id="75058"/>
    <lineage>
        <taxon>Eukaryota</taxon>
        <taxon>Discoba</taxon>
        <taxon>Euglenozoa</taxon>
        <taxon>Kinetoplastea</taxon>
        <taxon>Metakinetoplastina</taxon>
        <taxon>Eubodonida</taxon>
        <taxon>Bodonidae</taxon>
        <taxon>Bodo</taxon>
    </lineage>
</organism>
<reference evidence="4" key="1">
    <citation type="submission" date="2015-09" db="EMBL/GenBank/DDBJ databases">
        <authorList>
            <consortium name="Pathogen Informatics"/>
        </authorList>
    </citation>
    <scope>NUCLEOTIDE SEQUENCE [LARGE SCALE GENOMIC DNA]</scope>
    <source>
        <strain evidence="4">Lake Konstanz</strain>
    </source>
</reference>
<feature type="compositionally biased region" description="Basic and acidic residues" evidence="2">
    <location>
        <begin position="335"/>
        <end position="368"/>
    </location>
</feature>
<keyword evidence="4" id="KW-1185">Reference proteome</keyword>
<evidence type="ECO:0000256" key="2">
    <source>
        <dbReference type="SAM" id="MobiDB-lite"/>
    </source>
</evidence>
<dbReference type="Proteomes" id="UP000051952">
    <property type="component" value="Unassembled WGS sequence"/>
</dbReference>